<keyword evidence="5 7" id="KW-1133">Transmembrane helix</keyword>
<evidence type="ECO:0000259" key="9">
    <source>
        <dbReference type="PROSITE" id="PS50928"/>
    </source>
</evidence>
<evidence type="ECO:0000256" key="3">
    <source>
        <dbReference type="ARBA" id="ARBA00022475"/>
    </source>
</evidence>
<comment type="subcellular location">
    <subcellularLocation>
        <location evidence="1 7">Cell membrane</location>
        <topology evidence="1 7">Multi-pass membrane protein</topology>
    </subcellularLocation>
</comment>
<keyword evidence="12" id="KW-1185">Reference proteome</keyword>
<dbReference type="EMBL" id="WNZZ01000025">
    <property type="protein sequence ID" value="MUG25410.1"/>
    <property type="molecule type" value="Genomic_DNA"/>
</dbReference>
<dbReference type="HOGENOM" id="CLU_016047_0_2_9"/>
<protein>
    <submittedName>
        <fullName evidence="11">ABC transporter permease subunit</fullName>
    </submittedName>
    <submittedName>
        <fullName evidence="10">Binding--dependent transport system inner membrane component family protein</fullName>
    </submittedName>
</protein>
<dbReference type="EMBL" id="JMQA01000040">
    <property type="protein sequence ID" value="KFM98326.1"/>
    <property type="molecule type" value="Genomic_DNA"/>
</dbReference>
<keyword evidence="2 7" id="KW-0813">Transport</keyword>
<evidence type="ECO:0000313" key="12">
    <source>
        <dbReference type="Proteomes" id="UP000029278"/>
    </source>
</evidence>
<dbReference type="InterPro" id="IPR051393">
    <property type="entry name" value="ABC_transporter_permease"/>
</dbReference>
<comment type="caution">
    <text evidence="10">The sequence shown here is derived from an EMBL/GenBank/DDBJ whole genome shotgun (WGS) entry which is preliminary data.</text>
</comment>
<dbReference type="GeneID" id="77008406"/>
<dbReference type="Pfam" id="PF00528">
    <property type="entry name" value="BPD_transp_1"/>
    <property type="match status" value="1"/>
</dbReference>
<evidence type="ECO:0000256" key="5">
    <source>
        <dbReference type="ARBA" id="ARBA00022989"/>
    </source>
</evidence>
<feature type="transmembrane region" description="Helical" evidence="7">
    <location>
        <begin position="245"/>
        <end position="266"/>
    </location>
</feature>
<dbReference type="InterPro" id="IPR000515">
    <property type="entry name" value="MetI-like"/>
</dbReference>
<dbReference type="Gene3D" id="1.10.3720.10">
    <property type="entry name" value="MetI-like"/>
    <property type="match status" value="1"/>
</dbReference>
<evidence type="ECO:0000256" key="2">
    <source>
        <dbReference type="ARBA" id="ARBA00022448"/>
    </source>
</evidence>
<comment type="similarity">
    <text evidence="7">Belongs to the binding-protein-dependent transport system permease family.</text>
</comment>
<dbReference type="AlphaFoldDB" id="A0A090YJF0"/>
<dbReference type="RefSeq" id="WP_036624305.1">
    <property type="nucleotide sequence ID" value="NZ_BGML01000001.1"/>
</dbReference>
<name>A0A090YJF0_PAEMA</name>
<reference evidence="10 12" key="1">
    <citation type="submission" date="2014-04" db="EMBL/GenBank/DDBJ databases">
        <authorList>
            <person name="Bishop-Lilly K.A."/>
            <person name="Broomall S.M."/>
            <person name="Chain P.S."/>
            <person name="Chertkov O."/>
            <person name="Coyne S.R."/>
            <person name="Daligault H.E."/>
            <person name="Davenport K.W."/>
            <person name="Erkkila T."/>
            <person name="Frey K.G."/>
            <person name="Gibbons H.S."/>
            <person name="Gu W."/>
            <person name="Jaissle J."/>
            <person name="Johnson S.L."/>
            <person name="Koroleva G.I."/>
            <person name="Ladner J.T."/>
            <person name="Lo C.-C."/>
            <person name="Minogue T.D."/>
            <person name="Munk C."/>
            <person name="Palacios G.F."/>
            <person name="Redden C.L."/>
            <person name="Rosenzweig C.N."/>
            <person name="Scholz M.B."/>
            <person name="Teshima H."/>
            <person name="Xu Y."/>
        </authorList>
    </citation>
    <scope>NUCLEOTIDE SEQUENCE [LARGE SCALE GENOMIC DNA]</scope>
    <source>
        <strain evidence="10 12">8244</strain>
    </source>
</reference>
<feature type="transmembrane region" description="Helical" evidence="7">
    <location>
        <begin position="106"/>
        <end position="127"/>
    </location>
</feature>
<dbReference type="Proteomes" id="UP000442469">
    <property type="component" value="Unassembled WGS sequence"/>
</dbReference>
<sequence>MSELDNPLSLPGSGPSAALTGSKTRAAGRTASIKRQKLRENTLAYAFLAPSLLLFGVFLFYPLLKSVYLSLHSTDPTGRVAAFVGMDNFAGLFSSGLFVNGMKVTALFALLTVPAGMLLALALAALTHTRLPGKRLFQFAFSLPLVLSVGSAAVIWKFLFHPTLGMLNYLLGLAGVSPVQWLVSPDWALVSIALMTVWMNLGFNYIILSSGMQGIPDELYESATIDGAGPITVFRKITLPLLSPTLFFLLVVSIISAFQSFGQINILTMGGPMNRTNVFVYTIYQEAFVNFRFGTGSAQALLLFLVIMLLTLIQFKWVERKVHYQ</sequence>
<evidence type="ECO:0000256" key="7">
    <source>
        <dbReference type="RuleBase" id="RU363032"/>
    </source>
</evidence>
<evidence type="ECO:0000256" key="1">
    <source>
        <dbReference type="ARBA" id="ARBA00004651"/>
    </source>
</evidence>
<dbReference type="STRING" id="44252.DJ90_4319"/>
<feature type="transmembrane region" description="Helical" evidence="7">
    <location>
        <begin position="189"/>
        <end position="208"/>
    </location>
</feature>
<keyword evidence="3" id="KW-1003">Cell membrane</keyword>
<dbReference type="PANTHER" id="PTHR30193:SF37">
    <property type="entry name" value="INNER MEMBRANE ABC TRANSPORTER PERMEASE PROTEIN YCJO"/>
    <property type="match status" value="1"/>
</dbReference>
<dbReference type="InterPro" id="IPR035906">
    <property type="entry name" value="MetI-like_sf"/>
</dbReference>
<dbReference type="SUPFAM" id="SSF161098">
    <property type="entry name" value="MetI-like"/>
    <property type="match status" value="1"/>
</dbReference>
<evidence type="ECO:0000313" key="13">
    <source>
        <dbReference type="Proteomes" id="UP000442469"/>
    </source>
</evidence>
<dbReference type="PATRIC" id="fig|44252.3.peg.4884"/>
<accession>A0A090YJF0</accession>
<evidence type="ECO:0000256" key="6">
    <source>
        <dbReference type="ARBA" id="ARBA00023136"/>
    </source>
</evidence>
<dbReference type="Proteomes" id="UP000029278">
    <property type="component" value="Unassembled WGS sequence"/>
</dbReference>
<feature type="transmembrane region" description="Helical" evidence="7">
    <location>
        <begin position="42"/>
        <end position="61"/>
    </location>
</feature>
<dbReference type="CDD" id="cd06261">
    <property type="entry name" value="TM_PBP2"/>
    <property type="match status" value="1"/>
</dbReference>
<evidence type="ECO:0000313" key="10">
    <source>
        <dbReference type="EMBL" id="KFM98326.1"/>
    </source>
</evidence>
<evidence type="ECO:0000313" key="11">
    <source>
        <dbReference type="EMBL" id="MUG25410.1"/>
    </source>
</evidence>
<feature type="transmembrane region" description="Helical" evidence="7">
    <location>
        <begin position="298"/>
        <end position="318"/>
    </location>
</feature>
<evidence type="ECO:0000256" key="8">
    <source>
        <dbReference type="SAM" id="MobiDB-lite"/>
    </source>
</evidence>
<reference evidence="11 13" key="2">
    <citation type="submission" date="2019-11" db="EMBL/GenBank/DDBJ databases">
        <title>Draft genome sequences of five Paenibacillus species of dairy origin.</title>
        <authorList>
            <person name="Olajide A.M."/>
            <person name="Chen S."/>
            <person name="Lapointe G."/>
        </authorList>
    </citation>
    <scope>NUCLEOTIDE SEQUENCE [LARGE SCALE GENOMIC DNA]</scope>
    <source>
        <strain evidence="11 13">3CT49</strain>
    </source>
</reference>
<dbReference type="PANTHER" id="PTHR30193">
    <property type="entry name" value="ABC TRANSPORTER PERMEASE PROTEIN"/>
    <property type="match status" value="1"/>
</dbReference>
<feature type="region of interest" description="Disordered" evidence="8">
    <location>
        <begin position="1"/>
        <end position="32"/>
    </location>
</feature>
<evidence type="ECO:0000256" key="4">
    <source>
        <dbReference type="ARBA" id="ARBA00022692"/>
    </source>
</evidence>
<organism evidence="10 12">
    <name type="scientific">Paenibacillus macerans</name>
    <name type="common">Bacillus macerans</name>
    <dbReference type="NCBI Taxonomy" id="44252"/>
    <lineage>
        <taxon>Bacteria</taxon>
        <taxon>Bacillati</taxon>
        <taxon>Bacillota</taxon>
        <taxon>Bacilli</taxon>
        <taxon>Bacillales</taxon>
        <taxon>Paenibacillaceae</taxon>
        <taxon>Paenibacillus</taxon>
    </lineage>
</organism>
<dbReference type="PROSITE" id="PS50928">
    <property type="entry name" value="ABC_TM1"/>
    <property type="match status" value="1"/>
</dbReference>
<gene>
    <name evidence="10" type="ORF">DJ90_4319</name>
    <name evidence="11" type="ORF">GNQ08_23875</name>
</gene>
<dbReference type="OrthoDB" id="9788108at2"/>
<proteinExistence type="inferred from homology"/>
<keyword evidence="6 7" id="KW-0472">Membrane</keyword>
<dbReference type="GO" id="GO:0005886">
    <property type="term" value="C:plasma membrane"/>
    <property type="evidence" value="ECO:0007669"/>
    <property type="project" value="UniProtKB-SubCell"/>
</dbReference>
<keyword evidence="4 7" id="KW-0812">Transmembrane</keyword>
<feature type="domain" description="ABC transmembrane type-1" evidence="9">
    <location>
        <begin position="98"/>
        <end position="314"/>
    </location>
</feature>
<dbReference type="GO" id="GO:0055085">
    <property type="term" value="P:transmembrane transport"/>
    <property type="evidence" value="ECO:0007669"/>
    <property type="project" value="InterPro"/>
</dbReference>
<feature type="transmembrane region" description="Helical" evidence="7">
    <location>
        <begin position="139"/>
        <end position="159"/>
    </location>
</feature>